<keyword evidence="3" id="KW-1185">Reference proteome</keyword>
<dbReference type="Proteomes" id="UP001190700">
    <property type="component" value="Unassembled WGS sequence"/>
</dbReference>
<gene>
    <name evidence="2" type="ORF">CYMTET_18368</name>
</gene>
<evidence type="ECO:0000313" key="3">
    <source>
        <dbReference type="Proteomes" id="UP001190700"/>
    </source>
</evidence>
<dbReference type="EMBL" id="LGRX02008498">
    <property type="protein sequence ID" value="KAK3273404.1"/>
    <property type="molecule type" value="Genomic_DNA"/>
</dbReference>
<feature type="compositionally biased region" description="Basic and acidic residues" evidence="1">
    <location>
        <begin position="15"/>
        <end position="26"/>
    </location>
</feature>
<feature type="region of interest" description="Disordered" evidence="1">
    <location>
        <begin position="268"/>
        <end position="314"/>
    </location>
</feature>
<evidence type="ECO:0000256" key="1">
    <source>
        <dbReference type="SAM" id="MobiDB-lite"/>
    </source>
</evidence>
<sequence length="394" mass="43912">MFSVDRTLGTGDRCPAPRRERGETPRVEPPNLGDDPNPNPNPNPNPEASFLAAQDEDDGQEEETQWTFNPLNTPWRKTPRPRVPRKAPVERMRALRQRMQDVTLPAVSHPLDDSGEEGGGTSKTGPASEPPPFKLRPDVFPSTSRPAACPASAEKSLADRTRAWREMTHPEHMAAAALVKENEKWRDAWVPEGWRRYRRRWYRWHGKVTPDLTVTEGAAQLSLETECGTIPGSGGDVGIPDAWCSLYRVHQWNQREREAAEEAAHMALPSTGNGDQPSLDSTEPSDADPEATLDLTLSPSSSQPATSGDISDLEDSQRSLNFTQQLMERQLAAARSESNRSVLTTVTEGVEPTPLKPIQEENHLELLLTIQKQQRHRLRPILEACTTSHKTYPV</sequence>
<accession>A0AAE0G876</accession>
<protein>
    <submittedName>
        <fullName evidence="2">Uncharacterized protein</fullName>
    </submittedName>
</protein>
<feature type="compositionally biased region" description="Polar residues" evidence="1">
    <location>
        <begin position="295"/>
        <end position="309"/>
    </location>
</feature>
<reference evidence="2 3" key="1">
    <citation type="journal article" date="2015" name="Genome Biol. Evol.">
        <title>Comparative Genomics of a Bacterivorous Green Alga Reveals Evolutionary Causalities and Consequences of Phago-Mixotrophic Mode of Nutrition.</title>
        <authorList>
            <person name="Burns J.A."/>
            <person name="Paasch A."/>
            <person name="Narechania A."/>
            <person name="Kim E."/>
        </authorList>
    </citation>
    <scope>NUCLEOTIDE SEQUENCE [LARGE SCALE GENOMIC DNA]</scope>
    <source>
        <strain evidence="2 3">PLY_AMNH</strain>
    </source>
</reference>
<name>A0AAE0G876_9CHLO</name>
<organism evidence="2 3">
    <name type="scientific">Cymbomonas tetramitiformis</name>
    <dbReference type="NCBI Taxonomy" id="36881"/>
    <lineage>
        <taxon>Eukaryota</taxon>
        <taxon>Viridiplantae</taxon>
        <taxon>Chlorophyta</taxon>
        <taxon>Pyramimonadophyceae</taxon>
        <taxon>Pyramimonadales</taxon>
        <taxon>Pyramimonadaceae</taxon>
        <taxon>Cymbomonas</taxon>
    </lineage>
</organism>
<feature type="compositionally biased region" description="Polar residues" evidence="1">
    <location>
        <begin position="270"/>
        <end position="282"/>
    </location>
</feature>
<feature type="compositionally biased region" description="Acidic residues" evidence="1">
    <location>
        <begin position="54"/>
        <end position="64"/>
    </location>
</feature>
<comment type="caution">
    <text evidence="2">The sequence shown here is derived from an EMBL/GenBank/DDBJ whole genome shotgun (WGS) entry which is preliminary data.</text>
</comment>
<proteinExistence type="predicted"/>
<dbReference type="AlphaFoldDB" id="A0AAE0G876"/>
<feature type="region of interest" description="Disordered" evidence="1">
    <location>
        <begin position="1"/>
        <end position="156"/>
    </location>
</feature>
<evidence type="ECO:0000313" key="2">
    <source>
        <dbReference type="EMBL" id="KAK3273404.1"/>
    </source>
</evidence>